<reference evidence="11" key="1">
    <citation type="journal article" date="2019" name="Int. J. Syst. Evol. Microbiol.">
        <title>The Global Catalogue of Microorganisms (GCM) 10K type strain sequencing project: providing services to taxonomists for standard genome sequencing and annotation.</title>
        <authorList>
            <consortium name="The Broad Institute Genomics Platform"/>
            <consortium name="The Broad Institute Genome Sequencing Center for Infectious Disease"/>
            <person name="Wu L."/>
            <person name="Ma J."/>
        </authorList>
    </citation>
    <scope>NUCLEOTIDE SEQUENCE [LARGE SCALE GENOMIC DNA]</scope>
    <source>
        <strain evidence="11">CCUG 62215</strain>
    </source>
</reference>
<evidence type="ECO:0000259" key="7">
    <source>
        <dbReference type="Pfam" id="PF25917"/>
    </source>
</evidence>
<dbReference type="Gene3D" id="2.40.50.100">
    <property type="match status" value="1"/>
</dbReference>
<keyword evidence="11" id="KW-1185">Reference proteome</keyword>
<dbReference type="PANTHER" id="PTHR30469:SF33">
    <property type="entry name" value="SLR1207 PROTEIN"/>
    <property type="match status" value="1"/>
</dbReference>
<dbReference type="EMBL" id="JBHTJL010000009">
    <property type="protein sequence ID" value="MFD1062306.1"/>
    <property type="molecule type" value="Genomic_DNA"/>
</dbReference>
<evidence type="ECO:0000256" key="3">
    <source>
        <dbReference type="ARBA" id="ARBA00022448"/>
    </source>
</evidence>
<feature type="domain" description="Multidrug resistance protein MdtA-like alpha-helical hairpin" evidence="6">
    <location>
        <begin position="109"/>
        <end position="182"/>
    </location>
</feature>
<dbReference type="NCBIfam" id="TIGR01730">
    <property type="entry name" value="RND_mfp"/>
    <property type="match status" value="1"/>
</dbReference>
<keyword evidence="3" id="KW-0813">Transport</keyword>
<dbReference type="PANTHER" id="PTHR30469">
    <property type="entry name" value="MULTIDRUG RESISTANCE PROTEIN MDTA"/>
    <property type="match status" value="1"/>
</dbReference>
<dbReference type="InterPro" id="IPR006143">
    <property type="entry name" value="RND_pump_MFP"/>
</dbReference>
<dbReference type="Gene3D" id="2.40.420.20">
    <property type="match status" value="1"/>
</dbReference>
<dbReference type="Gene3D" id="1.10.287.470">
    <property type="entry name" value="Helix hairpin bin"/>
    <property type="match status" value="1"/>
</dbReference>
<dbReference type="Pfam" id="PF25876">
    <property type="entry name" value="HH_MFP_RND"/>
    <property type="match status" value="1"/>
</dbReference>
<keyword evidence="4" id="KW-0175">Coiled coil</keyword>
<evidence type="ECO:0000313" key="11">
    <source>
        <dbReference type="Proteomes" id="UP001597013"/>
    </source>
</evidence>
<name>A0ABW3N7U0_9FLAO</name>
<dbReference type="InterPro" id="IPR058624">
    <property type="entry name" value="MdtA-like_HH"/>
</dbReference>
<dbReference type="InterPro" id="IPR058627">
    <property type="entry name" value="MdtA-like_C"/>
</dbReference>
<comment type="subcellular location">
    <subcellularLocation>
        <location evidence="1">Cell envelope</location>
    </subcellularLocation>
</comment>
<dbReference type="Proteomes" id="UP001597013">
    <property type="component" value="Unassembled WGS sequence"/>
</dbReference>
<feature type="coiled-coil region" evidence="4">
    <location>
        <begin position="99"/>
        <end position="136"/>
    </location>
</feature>
<organism evidence="10 11">
    <name type="scientific">Winogradskyella litorisediminis</name>
    <dbReference type="NCBI Taxonomy" id="1156618"/>
    <lineage>
        <taxon>Bacteria</taxon>
        <taxon>Pseudomonadati</taxon>
        <taxon>Bacteroidota</taxon>
        <taxon>Flavobacteriia</taxon>
        <taxon>Flavobacteriales</taxon>
        <taxon>Flavobacteriaceae</taxon>
        <taxon>Winogradskyella</taxon>
    </lineage>
</organism>
<dbReference type="Pfam" id="PF25967">
    <property type="entry name" value="RND-MFP_C"/>
    <property type="match status" value="1"/>
</dbReference>
<evidence type="ECO:0000256" key="1">
    <source>
        <dbReference type="ARBA" id="ARBA00004196"/>
    </source>
</evidence>
<evidence type="ECO:0000259" key="9">
    <source>
        <dbReference type="Pfam" id="PF26002"/>
    </source>
</evidence>
<accession>A0ABW3N7U0</accession>
<feature type="domain" description="AprE-like beta-barrel" evidence="9">
    <location>
        <begin position="227"/>
        <end position="318"/>
    </location>
</feature>
<dbReference type="Pfam" id="PF26002">
    <property type="entry name" value="Beta-barrel_AprE"/>
    <property type="match status" value="1"/>
</dbReference>
<feature type="domain" description="Multidrug resistance protein MdtA-like C-terminal permuted SH3" evidence="8">
    <location>
        <begin position="366"/>
        <end position="404"/>
    </location>
</feature>
<comment type="caution">
    <text evidence="10">The sequence shown here is derived from an EMBL/GenBank/DDBJ whole genome shotgun (WGS) entry which is preliminary data.</text>
</comment>
<dbReference type="SUPFAM" id="SSF111369">
    <property type="entry name" value="HlyD-like secretion proteins"/>
    <property type="match status" value="1"/>
</dbReference>
<dbReference type="Gene3D" id="2.40.30.170">
    <property type="match status" value="1"/>
</dbReference>
<feature type="compositionally biased region" description="Basic and acidic residues" evidence="5">
    <location>
        <begin position="414"/>
        <end position="424"/>
    </location>
</feature>
<feature type="region of interest" description="Disordered" evidence="5">
    <location>
        <begin position="412"/>
        <end position="437"/>
    </location>
</feature>
<dbReference type="Pfam" id="PF25917">
    <property type="entry name" value="BSH_RND"/>
    <property type="match status" value="1"/>
</dbReference>
<comment type="similarity">
    <text evidence="2">Belongs to the membrane fusion protein (MFP) (TC 8.A.1) family.</text>
</comment>
<evidence type="ECO:0000256" key="2">
    <source>
        <dbReference type="ARBA" id="ARBA00009477"/>
    </source>
</evidence>
<dbReference type="InterPro" id="IPR058625">
    <property type="entry name" value="MdtA-like_BSH"/>
</dbReference>
<dbReference type="InterPro" id="IPR058982">
    <property type="entry name" value="Beta-barrel_AprE"/>
</dbReference>
<proteinExistence type="inferred from homology"/>
<evidence type="ECO:0000256" key="5">
    <source>
        <dbReference type="SAM" id="MobiDB-lite"/>
    </source>
</evidence>
<dbReference type="RefSeq" id="WP_386128040.1">
    <property type="nucleotide sequence ID" value="NZ_JBHTJL010000009.1"/>
</dbReference>
<gene>
    <name evidence="10" type="ORF">ACFQ1Q_03540</name>
</gene>
<evidence type="ECO:0000259" key="6">
    <source>
        <dbReference type="Pfam" id="PF25876"/>
    </source>
</evidence>
<evidence type="ECO:0000259" key="8">
    <source>
        <dbReference type="Pfam" id="PF25967"/>
    </source>
</evidence>
<sequence length="437" mass="47220">MSKGLKITLIVVAVLLLALVGGKASGLFGKKGNLKQVITKEVALNEIVETVSATGKIQPEVEVKISSEVSGEILELPFKEGQQVKKGDLLVKVNPDLVMSALNRAQASYQNVRANLEQAEANLKQAKADYERSKSLFEKGVISRADWDRAIATYETAQAGKSSAYYGVQSAGATVNEARDNLGRTTIYAPMSGTISLLNVELGERVVGTQQMAGTEILRVANLNNMEVEVDVNENDIVKVNIGDTTIVEVDAYLKKEFKGIVTEIANSAAGALAADQVTNFKVKVRIIEESYAELTEGKPESYSPFRPGMTATVDIITNKREKAVAVPISAIVIKTDTSSTKKSYSSKPVSNDIITTQDEEKFECVFIDDNGVAKLRVVKTGIQDDSNIEIVSGLQEGDKIIVGPYDMVSKKLNPGDKIEDKNKTSSSSSKEDSEED</sequence>
<evidence type="ECO:0000313" key="10">
    <source>
        <dbReference type="EMBL" id="MFD1062306.1"/>
    </source>
</evidence>
<evidence type="ECO:0000256" key="4">
    <source>
        <dbReference type="SAM" id="Coils"/>
    </source>
</evidence>
<protein>
    <submittedName>
        <fullName evidence="10">Efflux RND transporter periplasmic adaptor subunit</fullName>
    </submittedName>
</protein>
<feature type="domain" description="Multidrug resistance protein MdtA-like barrel-sandwich hybrid" evidence="7">
    <location>
        <begin position="63"/>
        <end position="211"/>
    </location>
</feature>